<dbReference type="OrthoDB" id="2334812at2"/>
<gene>
    <name evidence="1" type="ORF">SAMN05444484_101340</name>
</gene>
<reference evidence="2" key="1">
    <citation type="submission" date="2016-11" db="EMBL/GenBank/DDBJ databases">
        <authorList>
            <person name="Varghese N."/>
            <person name="Submissions S."/>
        </authorList>
    </citation>
    <scope>NUCLEOTIDE SEQUENCE [LARGE SCALE GENOMIC DNA]</scope>
    <source>
        <strain evidence="2">DSM 24724</strain>
    </source>
</reference>
<keyword evidence="2" id="KW-1185">Reference proteome</keyword>
<dbReference type="InterPro" id="IPR007554">
    <property type="entry name" value="Glycerophosphate_synth"/>
</dbReference>
<dbReference type="Gene3D" id="3.40.50.12580">
    <property type="match status" value="1"/>
</dbReference>
<accession>A0A1M6XZ35</accession>
<evidence type="ECO:0000313" key="1">
    <source>
        <dbReference type="EMBL" id="SHL11075.1"/>
    </source>
</evidence>
<dbReference type="STRING" id="946677.SAMN05444484_101340"/>
<sequence>MTELKLTIKKFVPEKIWITLIKFYNFTNLRGMHDLYQIKKAPKKHQKALQIVRQKEKVKVAFFLIHESVWKYDVLFDLMLQHPRFEPVIFVCPAVNFGKENMLFEMNKSYHAFKKKGYDVIKTYNKETEEYFDVKKDFSPDIVFFTNPYEGLQDYRYYIKNFSSTLTCYVPYAVMTTNYNAFYNLKFHNLVWRIFSETPIHKKIAFEKQRNKGNNNIVTGYPGFDQFLTNSVPNYEVWKNKNSILKKVIWAPHHSMHELNKVSNFLEYYDIFLELAITYKDHLQIAFKPHPLLRIKLENDLNWGKEKTDSYYKEWINLQNGQFENSDYADLFLTSDALIHDCGSFMAEYLITGKPSLFMIRNEAVMKEWSEFGKKAVDAHYQSRTKEELIDFIENIVLNENDWMKERRNNFVHQNLIQKNNLTASQNIMDYLENQVFK</sequence>
<protein>
    <submittedName>
        <fullName evidence="1">CDP-Glycerol:Poly(Glycerophosphate) glycerophosphotransferase</fullName>
    </submittedName>
</protein>
<evidence type="ECO:0000313" key="2">
    <source>
        <dbReference type="Proteomes" id="UP000184028"/>
    </source>
</evidence>
<dbReference type="GO" id="GO:0047355">
    <property type="term" value="F:CDP-glycerol glycerophosphotransferase activity"/>
    <property type="evidence" value="ECO:0007669"/>
    <property type="project" value="InterPro"/>
</dbReference>
<dbReference type="RefSeq" id="WP_068843707.1">
    <property type="nucleotide sequence ID" value="NZ_FRBT01000001.1"/>
</dbReference>
<name>A0A1M6XZ35_9FLAO</name>
<dbReference type="InterPro" id="IPR043148">
    <property type="entry name" value="TagF_C"/>
</dbReference>
<proteinExistence type="predicted"/>
<dbReference type="Pfam" id="PF04464">
    <property type="entry name" value="Glyphos_transf"/>
    <property type="match status" value="1"/>
</dbReference>
<dbReference type="GO" id="GO:0016020">
    <property type="term" value="C:membrane"/>
    <property type="evidence" value="ECO:0007669"/>
    <property type="project" value="InterPro"/>
</dbReference>
<organism evidence="1 2">
    <name type="scientific">Flavobacterium chilense</name>
    <dbReference type="NCBI Taxonomy" id="946677"/>
    <lineage>
        <taxon>Bacteria</taxon>
        <taxon>Pseudomonadati</taxon>
        <taxon>Bacteroidota</taxon>
        <taxon>Flavobacteriia</taxon>
        <taxon>Flavobacteriales</taxon>
        <taxon>Flavobacteriaceae</taxon>
        <taxon>Flavobacterium</taxon>
    </lineage>
</organism>
<dbReference type="Proteomes" id="UP000184028">
    <property type="component" value="Unassembled WGS sequence"/>
</dbReference>
<dbReference type="AlphaFoldDB" id="A0A1M6XZ35"/>
<keyword evidence="1" id="KW-0808">Transferase</keyword>
<dbReference type="SUPFAM" id="SSF53756">
    <property type="entry name" value="UDP-Glycosyltransferase/glycogen phosphorylase"/>
    <property type="match status" value="1"/>
</dbReference>
<dbReference type="EMBL" id="FRBT01000001">
    <property type="protein sequence ID" value="SHL11075.1"/>
    <property type="molecule type" value="Genomic_DNA"/>
</dbReference>